<protein>
    <submittedName>
        <fullName evidence="2">YjbQ family protein</fullName>
    </submittedName>
</protein>
<dbReference type="Proteomes" id="UP000257039">
    <property type="component" value="Unassembled WGS sequence"/>
</dbReference>
<dbReference type="InterPro" id="IPR035917">
    <property type="entry name" value="YjbQ-like_sf"/>
</dbReference>
<comment type="caution">
    <text evidence="2">The sequence shown here is derived from an EMBL/GenBank/DDBJ whole genome shotgun (WGS) entry which is preliminary data.</text>
</comment>
<dbReference type="AlphaFoldDB" id="A0A4P9VHV1"/>
<sequence length="143" mass="15848">MWVQKIVQLTPRERGFHIVTEELLHELPEVSMMKVGLLSLFMQHTSASLTVNENADPSVRADFESHLNYLVPENAEHFQSRGHGADATPAHLKNSLVGFSLVVPVSQGQLALGAWQGIYLGEHHTHGSSHRIVATLFGESFDK</sequence>
<dbReference type="EMBL" id="NDXW01000001">
    <property type="protein sequence ID" value="RDH42009.1"/>
    <property type="molecule type" value="Genomic_DNA"/>
</dbReference>
<accession>A0A4P9VHV1</accession>
<name>A0A4P9VHV1_9GAMM</name>
<dbReference type="InterPro" id="IPR001602">
    <property type="entry name" value="UPF0047_YjbQ-like"/>
</dbReference>
<dbReference type="Pfam" id="PF01894">
    <property type="entry name" value="YjbQ"/>
    <property type="match status" value="1"/>
</dbReference>
<dbReference type="PIRSF" id="PIRSF004681">
    <property type="entry name" value="UCP004681"/>
    <property type="match status" value="1"/>
</dbReference>
<dbReference type="PANTHER" id="PTHR30615">
    <property type="entry name" value="UNCHARACTERIZED PROTEIN YJBQ-RELATED"/>
    <property type="match status" value="1"/>
</dbReference>
<evidence type="ECO:0000313" key="2">
    <source>
        <dbReference type="EMBL" id="RDH42009.1"/>
    </source>
</evidence>
<proteinExistence type="inferred from homology"/>
<organism evidence="2 3">
    <name type="scientific">Zooshikella ganghwensis</name>
    <dbReference type="NCBI Taxonomy" id="202772"/>
    <lineage>
        <taxon>Bacteria</taxon>
        <taxon>Pseudomonadati</taxon>
        <taxon>Pseudomonadota</taxon>
        <taxon>Gammaproteobacteria</taxon>
        <taxon>Oceanospirillales</taxon>
        <taxon>Zooshikellaceae</taxon>
        <taxon>Zooshikella</taxon>
    </lineage>
</organism>
<keyword evidence="3" id="KW-1185">Reference proteome</keyword>
<gene>
    <name evidence="2" type="ORF">B9G39_00330</name>
</gene>
<dbReference type="Gene3D" id="2.60.120.460">
    <property type="entry name" value="YjbQ-like"/>
    <property type="match status" value="1"/>
</dbReference>
<evidence type="ECO:0000313" key="3">
    <source>
        <dbReference type="Proteomes" id="UP000257039"/>
    </source>
</evidence>
<dbReference type="PANTHER" id="PTHR30615:SF8">
    <property type="entry name" value="UPF0047 PROTEIN C4A8.02C"/>
    <property type="match status" value="1"/>
</dbReference>
<dbReference type="SUPFAM" id="SSF111038">
    <property type="entry name" value="YjbQ-like"/>
    <property type="match status" value="1"/>
</dbReference>
<dbReference type="RefSeq" id="WP_094785580.1">
    <property type="nucleotide sequence ID" value="NZ_JAEVHG010000018.1"/>
</dbReference>
<dbReference type="NCBIfam" id="TIGR00149">
    <property type="entry name" value="TIGR00149_YjbQ"/>
    <property type="match status" value="1"/>
</dbReference>
<reference evidence="2 3" key="1">
    <citation type="submission" date="2017-04" db="EMBL/GenBank/DDBJ databases">
        <title>Draft genome sequence of Zooshikella ganghwensis VG4 isolated from Red Sea sediments.</title>
        <authorList>
            <person name="Rehman Z."/>
            <person name="Alam I."/>
            <person name="Kamau A."/>
            <person name="Bajic V."/>
            <person name="Leiknes T."/>
        </authorList>
    </citation>
    <scope>NUCLEOTIDE SEQUENCE [LARGE SCALE GENOMIC DNA]</scope>
    <source>
        <strain evidence="2 3">VG4</strain>
    </source>
</reference>
<comment type="similarity">
    <text evidence="1">Belongs to the UPF0047 family.</text>
</comment>
<evidence type="ECO:0000256" key="1">
    <source>
        <dbReference type="ARBA" id="ARBA00005534"/>
    </source>
</evidence>